<dbReference type="Proteomes" id="UP001642501">
    <property type="component" value="Unassembled WGS sequence"/>
</dbReference>
<dbReference type="EMBL" id="CAWUOM010000050">
    <property type="protein sequence ID" value="CAK7268751.1"/>
    <property type="molecule type" value="Genomic_DNA"/>
</dbReference>
<evidence type="ECO:0000313" key="1">
    <source>
        <dbReference type="EMBL" id="CAK7268751.1"/>
    </source>
</evidence>
<organism evidence="1 2">
    <name type="scientific">Sporothrix epigloea</name>
    <dbReference type="NCBI Taxonomy" id="1892477"/>
    <lineage>
        <taxon>Eukaryota</taxon>
        <taxon>Fungi</taxon>
        <taxon>Dikarya</taxon>
        <taxon>Ascomycota</taxon>
        <taxon>Pezizomycotina</taxon>
        <taxon>Sordariomycetes</taxon>
        <taxon>Sordariomycetidae</taxon>
        <taxon>Ophiostomatales</taxon>
        <taxon>Ophiostomataceae</taxon>
        <taxon>Sporothrix</taxon>
    </lineage>
</organism>
<sequence>MLKFILGDYKIGRYITESVPKPPLVAIFGSTEYTAESLKAVEDWEAHRRYILQLMIRSTLSVRDHLEQYGFRYDEEDPYVIAVRGADNPVHDVGILLVVPEAILLQVITH</sequence>
<gene>
    <name evidence="1" type="ORF">SEPCBS57363_003251</name>
</gene>
<accession>A0ABP0DME9</accession>
<comment type="caution">
    <text evidence="1">The sequence shown here is derived from an EMBL/GenBank/DDBJ whole genome shotgun (WGS) entry which is preliminary data.</text>
</comment>
<keyword evidence="2" id="KW-1185">Reference proteome</keyword>
<name>A0ABP0DME9_9PEZI</name>
<reference evidence="1 2" key="1">
    <citation type="submission" date="2024-01" db="EMBL/GenBank/DDBJ databases">
        <authorList>
            <person name="Allen C."/>
            <person name="Tagirdzhanova G."/>
        </authorList>
    </citation>
    <scope>NUCLEOTIDE SEQUENCE [LARGE SCALE GENOMIC DNA]</scope>
    <source>
        <strain evidence="1 2">CBS 573.63</strain>
    </source>
</reference>
<protein>
    <submittedName>
        <fullName evidence="1">Uncharacterized protein</fullName>
    </submittedName>
</protein>
<proteinExistence type="predicted"/>
<evidence type="ECO:0000313" key="2">
    <source>
        <dbReference type="Proteomes" id="UP001642501"/>
    </source>
</evidence>